<proteinExistence type="predicted"/>
<dbReference type="Proteomes" id="UP000070444">
    <property type="component" value="Unassembled WGS sequence"/>
</dbReference>
<evidence type="ECO:0008006" key="3">
    <source>
        <dbReference type="Google" id="ProtNLM"/>
    </source>
</evidence>
<name>A0A137NXV3_CONC2</name>
<gene>
    <name evidence="1" type="ORF">CONCODRAFT_10161</name>
</gene>
<accession>A0A137NXV3</accession>
<dbReference type="AlphaFoldDB" id="A0A137NXV3"/>
<dbReference type="EMBL" id="KQ964617">
    <property type="protein sequence ID" value="KXN67710.1"/>
    <property type="molecule type" value="Genomic_DNA"/>
</dbReference>
<dbReference type="SUPFAM" id="SSF52058">
    <property type="entry name" value="L domain-like"/>
    <property type="match status" value="1"/>
</dbReference>
<keyword evidence="2" id="KW-1185">Reference proteome</keyword>
<sequence>MLNVNRVDSKKDIKYIKWDEIFILYEFKTYLARSEFIELSLLNKLLREKLKHKVFYKLNIDDDFLLQFPNYFYQNEFDIENELNDELETVKKFQSSRIEPFITDLIRVFDTFGLHLKQIEFDRLYRPGYFIIPVVGNFTQLSSLSIYNCELELKIFIKFMTKLCKLEYLSIKNLQFLALYEEWPLDSEALLPQTLQVLELGNMRLRKTDLHKDPYRFLIDNSGFMNDYYYIPPQHLRNLKHLIITEDIAYYSGYIPKFLDLNQHLTRITFPCYYLSSSIVKSLSTINRVNEIQIVFKYDSYQLRNFDIMPLDSVHVLSIESIPSGHYPKVYILINLFPKLTRFHASFDYFEGKFIEILAAKLGHLNSIELEIQYFSSEEFDLSIFSNIETLKLDIYSRKGIGYKLPAHSSKLKLIKIASNNCIESFNIMLESYKNSSIWNIKLLGKFIICIPI</sequence>
<reference evidence="1 2" key="1">
    <citation type="journal article" date="2015" name="Genome Biol. Evol.">
        <title>Phylogenomic analyses indicate that early fungi evolved digesting cell walls of algal ancestors of land plants.</title>
        <authorList>
            <person name="Chang Y."/>
            <person name="Wang S."/>
            <person name="Sekimoto S."/>
            <person name="Aerts A.L."/>
            <person name="Choi C."/>
            <person name="Clum A."/>
            <person name="LaButti K.M."/>
            <person name="Lindquist E.A."/>
            <person name="Yee Ngan C."/>
            <person name="Ohm R.A."/>
            <person name="Salamov A.A."/>
            <person name="Grigoriev I.V."/>
            <person name="Spatafora J.W."/>
            <person name="Berbee M.L."/>
        </authorList>
    </citation>
    <scope>NUCLEOTIDE SEQUENCE [LARGE SCALE GENOMIC DNA]</scope>
    <source>
        <strain evidence="1 2">NRRL 28638</strain>
    </source>
</reference>
<evidence type="ECO:0000313" key="2">
    <source>
        <dbReference type="Proteomes" id="UP000070444"/>
    </source>
</evidence>
<dbReference type="Gene3D" id="3.80.10.10">
    <property type="entry name" value="Ribonuclease Inhibitor"/>
    <property type="match status" value="1"/>
</dbReference>
<protein>
    <recommendedName>
        <fullName evidence="3">F-box domain-containing protein</fullName>
    </recommendedName>
</protein>
<evidence type="ECO:0000313" key="1">
    <source>
        <dbReference type="EMBL" id="KXN67710.1"/>
    </source>
</evidence>
<dbReference type="InterPro" id="IPR032675">
    <property type="entry name" value="LRR_dom_sf"/>
</dbReference>
<organism evidence="1 2">
    <name type="scientific">Conidiobolus coronatus (strain ATCC 28846 / CBS 209.66 / NRRL 28638)</name>
    <name type="common">Delacroixia coronata</name>
    <dbReference type="NCBI Taxonomy" id="796925"/>
    <lineage>
        <taxon>Eukaryota</taxon>
        <taxon>Fungi</taxon>
        <taxon>Fungi incertae sedis</taxon>
        <taxon>Zoopagomycota</taxon>
        <taxon>Entomophthoromycotina</taxon>
        <taxon>Entomophthoromycetes</taxon>
        <taxon>Entomophthorales</taxon>
        <taxon>Ancylistaceae</taxon>
        <taxon>Conidiobolus</taxon>
    </lineage>
</organism>